<dbReference type="PaxDb" id="3055-EDP07431"/>
<evidence type="ECO:0000256" key="3">
    <source>
        <dbReference type="ARBA" id="ARBA00022496"/>
    </source>
</evidence>
<dbReference type="Pfam" id="PF01988">
    <property type="entry name" value="VIT1"/>
    <property type="match status" value="1"/>
</dbReference>
<feature type="transmembrane region" description="Helical" evidence="10">
    <location>
        <begin position="253"/>
        <end position="272"/>
    </location>
</feature>
<feature type="region of interest" description="Disordered" evidence="9">
    <location>
        <begin position="16"/>
        <end position="44"/>
    </location>
</feature>
<dbReference type="HOGENOM" id="CLU_038957_3_0_1"/>
<feature type="transmembrane region" description="Helical" evidence="10">
    <location>
        <begin position="191"/>
        <end position="214"/>
    </location>
</feature>
<dbReference type="eggNOG" id="KOG4473">
    <property type="taxonomic scope" value="Eukaryota"/>
</dbReference>
<evidence type="ECO:0000256" key="2">
    <source>
        <dbReference type="ARBA" id="ARBA00007049"/>
    </source>
</evidence>
<keyword evidence="4" id="KW-0926">Vacuole</keyword>
<dbReference type="EMBL" id="CM008963">
    <property type="protein sequence ID" value="PNW87067.1"/>
    <property type="molecule type" value="Genomic_DNA"/>
</dbReference>
<keyword evidence="3" id="KW-0813">Transport</keyword>
<feature type="compositionally biased region" description="Low complexity" evidence="9">
    <location>
        <begin position="16"/>
        <end position="27"/>
    </location>
</feature>
<dbReference type="RefSeq" id="XP_001699735.1">
    <property type="nucleotide sequence ID" value="XM_001699683.2"/>
</dbReference>
<dbReference type="GO" id="GO:0016020">
    <property type="term" value="C:membrane"/>
    <property type="evidence" value="ECO:0000318"/>
    <property type="project" value="GO_Central"/>
</dbReference>
<feature type="transmembrane region" description="Helical" evidence="10">
    <location>
        <begin position="220"/>
        <end position="241"/>
    </location>
</feature>
<evidence type="ECO:0000313" key="11">
    <source>
        <dbReference type="EMBL" id="PNW87068.1"/>
    </source>
</evidence>
<dbReference type="EMBL" id="CM008963">
    <property type="protein sequence ID" value="PNW87068.1"/>
    <property type="molecule type" value="Genomic_DNA"/>
</dbReference>
<evidence type="ECO:0000313" key="12">
    <source>
        <dbReference type="Proteomes" id="UP000006906"/>
    </source>
</evidence>
<evidence type="ECO:0000256" key="7">
    <source>
        <dbReference type="ARBA" id="ARBA00023136"/>
    </source>
</evidence>
<keyword evidence="3" id="KW-0410">Iron transport</keyword>
<keyword evidence="3" id="KW-0408">Iron</keyword>
<evidence type="ECO:0000256" key="1">
    <source>
        <dbReference type="ARBA" id="ARBA00004128"/>
    </source>
</evidence>
<protein>
    <submittedName>
        <fullName evidence="11">Uncharacterized protein</fullName>
    </submittedName>
</protein>
<comment type="catalytic activity">
    <reaction evidence="8">
        <text>Fe(2+)(in) = Fe(2+)(out)</text>
        <dbReference type="Rhea" id="RHEA:28486"/>
        <dbReference type="ChEBI" id="CHEBI:29033"/>
    </reaction>
    <physiologicalReaction direction="left-to-right" evidence="8">
        <dbReference type="Rhea" id="RHEA:28487"/>
    </physiologicalReaction>
</comment>
<keyword evidence="6 10" id="KW-1133">Transmembrane helix</keyword>
<evidence type="ECO:0000256" key="8">
    <source>
        <dbReference type="ARBA" id="ARBA00044464"/>
    </source>
</evidence>
<comment type="similarity">
    <text evidence="2">Belongs to the CCC1 family.</text>
</comment>
<dbReference type="AlphaFoldDB" id="A8I3U7"/>
<organism evidence="11 12">
    <name type="scientific">Chlamydomonas reinhardtii</name>
    <name type="common">Chlamydomonas smithii</name>
    <dbReference type="NCBI Taxonomy" id="3055"/>
    <lineage>
        <taxon>Eukaryota</taxon>
        <taxon>Viridiplantae</taxon>
        <taxon>Chlorophyta</taxon>
        <taxon>core chlorophytes</taxon>
        <taxon>Chlorophyceae</taxon>
        <taxon>CS clade</taxon>
        <taxon>Chlamydomonadales</taxon>
        <taxon>Chlamydomonadaceae</taxon>
        <taxon>Chlamydomonas</taxon>
    </lineage>
</organism>
<dbReference type="RefSeq" id="XP_042927460.1">
    <property type="nucleotide sequence ID" value="XM_043059826.1"/>
</dbReference>
<keyword evidence="12" id="KW-1185">Reference proteome</keyword>
<evidence type="ECO:0000256" key="10">
    <source>
        <dbReference type="SAM" id="Phobius"/>
    </source>
</evidence>
<dbReference type="GO" id="GO:0005381">
    <property type="term" value="F:iron ion transmembrane transporter activity"/>
    <property type="evidence" value="ECO:0000318"/>
    <property type="project" value="GO_Central"/>
</dbReference>
<dbReference type="GO" id="GO:0005384">
    <property type="term" value="F:manganese ion transmembrane transporter activity"/>
    <property type="evidence" value="ECO:0000318"/>
    <property type="project" value="GO_Central"/>
</dbReference>
<evidence type="ECO:0000256" key="5">
    <source>
        <dbReference type="ARBA" id="ARBA00022692"/>
    </source>
</evidence>
<accession>A8I3U7</accession>
<keyword evidence="5 10" id="KW-0812">Transmembrane</keyword>
<dbReference type="GeneID" id="5725286"/>
<dbReference type="GO" id="GO:0030026">
    <property type="term" value="P:intracellular manganese ion homeostasis"/>
    <property type="evidence" value="ECO:0000318"/>
    <property type="project" value="GO_Central"/>
</dbReference>
<dbReference type="PANTHER" id="PTHR31851">
    <property type="entry name" value="FE(2+)/MN(2+) TRANSPORTER PCL1"/>
    <property type="match status" value="1"/>
</dbReference>
<name>A8I3U7_CHLRE</name>
<dbReference type="OMA" id="YQFIATI"/>
<dbReference type="OrthoDB" id="73465at2759"/>
<feature type="transmembrane region" description="Helical" evidence="10">
    <location>
        <begin position="59"/>
        <end position="78"/>
    </location>
</feature>
<sequence>MATSNDVEAPLLSAAAPAPRHSGNGAHSHSHHHHDDDIHSHAGSDEHVHYSHRLPWLRAFVLGATDGLVSVAALMLGVGGGSESLTTLRLAGIAAWIAGALSMAVGEYISVASQRDTEEADIEKERQQQLKGPAARAHELQELTEIYIGRGLTPELARQVAEQLTEKDVIRAHARDELGIDLDEMANPMQAACVSALAFTAGALIPLLGGAFITDARIRLAVVAVAATLGLLAFGLMGSVLGGAKPLIGSIRVLVGGCLAMGITFGVGHVLGANPGAL</sequence>
<reference evidence="11 12" key="1">
    <citation type="journal article" date="2007" name="Science">
        <title>The Chlamydomonas genome reveals the evolution of key animal and plant functions.</title>
        <authorList>
            <person name="Merchant S.S."/>
            <person name="Prochnik S.E."/>
            <person name="Vallon O."/>
            <person name="Harris E.H."/>
            <person name="Karpowicz S.J."/>
            <person name="Witman G.B."/>
            <person name="Terry A."/>
            <person name="Salamov A."/>
            <person name="Fritz-Laylin L.K."/>
            <person name="Marechal-Drouard L."/>
            <person name="Marshall W.F."/>
            <person name="Qu L.H."/>
            <person name="Nelson D.R."/>
            <person name="Sanderfoot A.A."/>
            <person name="Spalding M.H."/>
            <person name="Kapitonov V.V."/>
            <person name="Ren Q."/>
            <person name="Ferris P."/>
            <person name="Lindquist E."/>
            <person name="Shapiro H."/>
            <person name="Lucas S.M."/>
            <person name="Grimwood J."/>
            <person name="Schmutz J."/>
            <person name="Cardol P."/>
            <person name="Cerutti H."/>
            <person name="Chanfreau G."/>
            <person name="Chen C.L."/>
            <person name="Cognat V."/>
            <person name="Croft M.T."/>
            <person name="Dent R."/>
            <person name="Dutcher S."/>
            <person name="Fernandez E."/>
            <person name="Fukuzawa H."/>
            <person name="Gonzalez-Ballester D."/>
            <person name="Gonzalez-Halphen D."/>
            <person name="Hallmann A."/>
            <person name="Hanikenne M."/>
            <person name="Hippler M."/>
            <person name="Inwood W."/>
            <person name="Jabbari K."/>
            <person name="Kalanon M."/>
            <person name="Kuras R."/>
            <person name="Lefebvre P.A."/>
            <person name="Lemaire S.D."/>
            <person name="Lobanov A.V."/>
            <person name="Lohr M."/>
            <person name="Manuell A."/>
            <person name="Meier I."/>
            <person name="Mets L."/>
            <person name="Mittag M."/>
            <person name="Mittelmeier T."/>
            <person name="Moroney J.V."/>
            <person name="Moseley J."/>
            <person name="Napoli C."/>
            <person name="Nedelcu A.M."/>
            <person name="Niyogi K."/>
            <person name="Novoselov S.V."/>
            <person name="Paulsen I.T."/>
            <person name="Pazour G."/>
            <person name="Purton S."/>
            <person name="Ral J.P."/>
            <person name="Riano-Pachon D.M."/>
            <person name="Riekhof W."/>
            <person name="Rymarquis L."/>
            <person name="Schroda M."/>
            <person name="Stern D."/>
            <person name="Umen J."/>
            <person name="Willows R."/>
            <person name="Wilson N."/>
            <person name="Zimmer S.L."/>
            <person name="Allmer J."/>
            <person name="Balk J."/>
            <person name="Bisova K."/>
            <person name="Chen C.J."/>
            <person name="Elias M."/>
            <person name="Gendler K."/>
            <person name="Hauser C."/>
            <person name="Lamb M.R."/>
            <person name="Ledford H."/>
            <person name="Long J.C."/>
            <person name="Minagawa J."/>
            <person name="Page M.D."/>
            <person name="Pan J."/>
            <person name="Pootakham W."/>
            <person name="Roje S."/>
            <person name="Rose A."/>
            <person name="Stahlberg E."/>
            <person name="Terauchi A.M."/>
            <person name="Yang P."/>
            <person name="Ball S."/>
            <person name="Bowler C."/>
            <person name="Dieckmann C.L."/>
            <person name="Gladyshev V.N."/>
            <person name="Green P."/>
            <person name="Jorgensen R."/>
            <person name="Mayfield S."/>
            <person name="Mueller-Roeber B."/>
            <person name="Rajamani S."/>
            <person name="Sayre R.T."/>
            <person name="Brokstein P."/>
            <person name="Dubchak I."/>
            <person name="Goodstein D."/>
            <person name="Hornick L."/>
            <person name="Huang Y.W."/>
            <person name="Jhaveri J."/>
            <person name="Luo Y."/>
            <person name="Martinez D."/>
            <person name="Ngau W.C."/>
            <person name="Otillar B."/>
            <person name="Poliakov A."/>
            <person name="Porter A."/>
            <person name="Szajkowski L."/>
            <person name="Werner G."/>
            <person name="Zhou K."/>
            <person name="Grigoriev I.V."/>
            <person name="Rokhsar D.S."/>
            <person name="Grossman A.R."/>
        </authorList>
    </citation>
    <scope>NUCLEOTIDE SEQUENCE [LARGE SCALE GENOMIC DNA]</scope>
    <source>
        <strain evidence="12">CC-503</strain>
        <strain evidence="11">CC-503 cw92 mt+</strain>
    </source>
</reference>
<dbReference type="GO" id="GO:0005774">
    <property type="term" value="C:vacuolar membrane"/>
    <property type="evidence" value="ECO:0007669"/>
    <property type="project" value="UniProtKB-SubCell"/>
</dbReference>
<dbReference type="CDD" id="cd02432">
    <property type="entry name" value="Nodulin-21_like_1"/>
    <property type="match status" value="1"/>
</dbReference>
<dbReference type="KEGG" id="cre:CHLRE_02g107550v5"/>
<dbReference type="FunCoup" id="A8I3U7">
    <property type="interactions" value="6"/>
</dbReference>
<dbReference type="Proteomes" id="UP000006906">
    <property type="component" value="Chromosome 2"/>
</dbReference>
<evidence type="ECO:0000256" key="9">
    <source>
        <dbReference type="SAM" id="MobiDB-lite"/>
    </source>
</evidence>
<feature type="compositionally biased region" description="Basic and acidic residues" evidence="9">
    <location>
        <begin position="33"/>
        <end position="44"/>
    </location>
</feature>
<comment type="subcellular location">
    <subcellularLocation>
        <location evidence="1">Vacuole membrane</location>
        <topology evidence="1">Multi-pass membrane protein</topology>
    </subcellularLocation>
</comment>
<keyword evidence="3" id="KW-0406">Ion transport</keyword>
<evidence type="ECO:0000256" key="6">
    <source>
        <dbReference type="ARBA" id="ARBA00022989"/>
    </source>
</evidence>
<proteinExistence type="inferred from homology"/>
<dbReference type="Gramene" id="PNW87068">
    <property type="protein sequence ID" value="PNW87068"/>
    <property type="gene ID" value="CHLRE_02g107550v5"/>
</dbReference>
<reference evidence="11" key="2">
    <citation type="submission" date="2017-07" db="EMBL/GenBank/DDBJ databases">
        <title>WGS assembly of Chlamydomonas reinhardtii.</title>
        <authorList>
            <consortium name="Chlamydomonas Annotation Team"/>
            <consortium name="JGI Annotation Team"/>
            <person name="Merchant S.S."/>
            <person name="Prochnik S.E."/>
            <person name="Vallon O."/>
            <person name="Harris E.H."/>
            <person name="Karpowicz S.J."/>
            <person name="Witman G.B."/>
            <person name="Terry A."/>
            <person name="Salamov A."/>
            <person name="Fritz-Laylin L.K."/>
            <person name="Marechal-Drouard L."/>
            <person name="Marshall W.F."/>
            <person name="Qu L.H."/>
            <person name="Nelson D.R."/>
            <person name="Sanderfoot A.A."/>
            <person name="Spalding M.H."/>
            <person name="Kapitonov V.V."/>
            <person name="Ren Q."/>
            <person name="Ferris P."/>
            <person name="Lindquist E."/>
            <person name="Shapiro H."/>
            <person name="Lucas S.M."/>
            <person name="Grimwood J."/>
            <person name="Schmutz J."/>
            <person name="Grigoriev I.V."/>
            <person name="Rokhsar D.S."/>
        </authorList>
    </citation>
    <scope>NUCLEOTIDE SEQUENCE</scope>
    <source>
        <strain evidence="11">CC-503 cw92 mt+</strain>
    </source>
</reference>
<keyword evidence="7 10" id="KW-0472">Membrane</keyword>
<feature type="transmembrane region" description="Helical" evidence="10">
    <location>
        <begin position="90"/>
        <end position="109"/>
    </location>
</feature>
<dbReference type="STRING" id="3055.A8I3U7"/>
<dbReference type="Gramene" id="PNW87067">
    <property type="protein sequence ID" value="PNW87067"/>
    <property type="gene ID" value="CHLRE_02g107550v5"/>
</dbReference>
<evidence type="ECO:0000256" key="4">
    <source>
        <dbReference type="ARBA" id="ARBA00022554"/>
    </source>
</evidence>
<gene>
    <name evidence="11" type="ORF">CHLRE_02g107550v5</name>
</gene>
<dbReference type="InterPro" id="IPR008217">
    <property type="entry name" value="Ccc1_fam"/>
</dbReference>